<sequence>MRHQSKTVKKKQQGRWNENNRYNPVQTAGKTASRGDSNYYGQDGMMREKNSIDNAEQSVAALELRDLQATDDSLILMKLNLSDLHVELTQRF</sequence>
<name>A0A5J4WZ69_9EUKA</name>
<gene>
    <name evidence="2" type="ORF">EZS28_004193</name>
</gene>
<dbReference type="EMBL" id="SNRW01000588">
    <property type="protein sequence ID" value="KAA6400284.1"/>
    <property type="molecule type" value="Genomic_DNA"/>
</dbReference>
<dbReference type="AlphaFoldDB" id="A0A5J4WZ69"/>
<feature type="region of interest" description="Disordered" evidence="1">
    <location>
        <begin position="1"/>
        <end position="45"/>
    </location>
</feature>
<evidence type="ECO:0000313" key="3">
    <source>
        <dbReference type="Proteomes" id="UP000324800"/>
    </source>
</evidence>
<feature type="compositionally biased region" description="Basic residues" evidence="1">
    <location>
        <begin position="1"/>
        <end position="13"/>
    </location>
</feature>
<feature type="compositionally biased region" description="Polar residues" evidence="1">
    <location>
        <begin position="14"/>
        <end position="40"/>
    </location>
</feature>
<evidence type="ECO:0000256" key="1">
    <source>
        <dbReference type="SAM" id="MobiDB-lite"/>
    </source>
</evidence>
<accession>A0A5J4WZ69</accession>
<organism evidence="2 3">
    <name type="scientific">Streblomastix strix</name>
    <dbReference type="NCBI Taxonomy" id="222440"/>
    <lineage>
        <taxon>Eukaryota</taxon>
        <taxon>Metamonada</taxon>
        <taxon>Preaxostyla</taxon>
        <taxon>Oxymonadida</taxon>
        <taxon>Streblomastigidae</taxon>
        <taxon>Streblomastix</taxon>
    </lineage>
</organism>
<reference evidence="2 3" key="1">
    <citation type="submission" date="2019-03" db="EMBL/GenBank/DDBJ databases">
        <title>Single cell metagenomics reveals metabolic interactions within the superorganism composed of flagellate Streblomastix strix and complex community of Bacteroidetes bacteria on its surface.</title>
        <authorList>
            <person name="Treitli S.C."/>
            <person name="Kolisko M."/>
            <person name="Husnik F."/>
            <person name="Keeling P."/>
            <person name="Hampl V."/>
        </authorList>
    </citation>
    <scope>NUCLEOTIDE SEQUENCE [LARGE SCALE GENOMIC DNA]</scope>
    <source>
        <strain evidence="2">ST1C</strain>
    </source>
</reference>
<comment type="caution">
    <text evidence="2">The sequence shown here is derived from an EMBL/GenBank/DDBJ whole genome shotgun (WGS) entry which is preliminary data.</text>
</comment>
<proteinExistence type="predicted"/>
<dbReference type="Proteomes" id="UP000324800">
    <property type="component" value="Unassembled WGS sequence"/>
</dbReference>
<evidence type="ECO:0000313" key="2">
    <source>
        <dbReference type="EMBL" id="KAA6400284.1"/>
    </source>
</evidence>
<protein>
    <submittedName>
        <fullName evidence="2">Uncharacterized protein</fullName>
    </submittedName>
</protein>